<dbReference type="InterPro" id="IPR035445">
    <property type="entry name" value="GYF-like_dom_sf"/>
</dbReference>
<comment type="caution">
    <text evidence="3">The sequence shown here is derived from an EMBL/GenBank/DDBJ whole genome shotgun (WGS) entry which is preliminary data.</text>
</comment>
<proteinExistence type="predicted"/>
<dbReference type="OrthoDB" id="48509at2759"/>
<dbReference type="CDD" id="cd00072">
    <property type="entry name" value="GYF"/>
    <property type="match status" value="1"/>
</dbReference>
<feature type="compositionally biased region" description="Polar residues" evidence="1">
    <location>
        <begin position="452"/>
        <end position="463"/>
    </location>
</feature>
<feature type="domain" description="GYF" evidence="2">
    <location>
        <begin position="554"/>
        <end position="602"/>
    </location>
</feature>
<feature type="compositionally biased region" description="Polar residues" evidence="1">
    <location>
        <begin position="547"/>
        <end position="561"/>
    </location>
</feature>
<dbReference type="InterPro" id="IPR051640">
    <property type="entry name" value="GRB10-interact_GYF"/>
</dbReference>
<dbReference type="EMBL" id="MU825398">
    <property type="protein sequence ID" value="KAJ7393495.1"/>
    <property type="molecule type" value="Genomic_DNA"/>
</dbReference>
<dbReference type="Gene3D" id="3.30.1490.40">
    <property type="match status" value="1"/>
</dbReference>
<organism evidence="3 4">
    <name type="scientific">Desmophyllum pertusum</name>
    <dbReference type="NCBI Taxonomy" id="174260"/>
    <lineage>
        <taxon>Eukaryota</taxon>
        <taxon>Metazoa</taxon>
        <taxon>Cnidaria</taxon>
        <taxon>Anthozoa</taxon>
        <taxon>Hexacorallia</taxon>
        <taxon>Scleractinia</taxon>
        <taxon>Caryophylliina</taxon>
        <taxon>Caryophylliidae</taxon>
        <taxon>Desmophyllum</taxon>
    </lineage>
</organism>
<feature type="compositionally biased region" description="Basic and acidic residues" evidence="1">
    <location>
        <begin position="223"/>
        <end position="232"/>
    </location>
</feature>
<evidence type="ECO:0000313" key="4">
    <source>
        <dbReference type="Proteomes" id="UP001163046"/>
    </source>
</evidence>
<dbReference type="Proteomes" id="UP001163046">
    <property type="component" value="Unassembled WGS sequence"/>
</dbReference>
<evidence type="ECO:0000313" key="3">
    <source>
        <dbReference type="EMBL" id="KAJ7393495.1"/>
    </source>
</evidence>
<accession>A0A9X0DB47</accession>
<protein>
    <recommendedName>
        <fullName evidence="2">GYF domain-containing protein</fullName>
    </recommendedName>
</protein>
<evidence type="ECO:0000256" key="1">
    <source>
        <dbReference type="SAM" id="MobiDB-lite"/>
    </source>
</evidence>
<evidence type="ECO:0000259" key="2">
    <source>
        <dbReference type="PROSITE" id="PS50829"/>
    </source>
</evidence>
<feature type="compositionally biased region" description="Basic and acidic residues" evidence="1">
    <location>
        <begin position="492"/>
        <end position="511"/>
    </location>
</feature>
<feature type="compositionally biased region" description="Low complexity" evidence="1">
    <location>
        <begin position="434"/>
        <end position="451"/>
    </location>
</feature>
<dbReference type="SMART" id="SM00444">
    <property type="entry name" value="GYF"/>
    <property type="match status" value="1"/>
</dbReference>
<feature type="region of interest" description="Disordered" evidence="1">
    <location>
        <begin position="125"/>
        <end position="563"/>
    </location>
</feature>
<dbReference type="AlphaFoldDB" id="A0A9X0DB47"/>
<reference evidence="3" key="1">
    <citation type="submission" date="2023-01" db="EMBL/GenBank/DDBJ databases">
        <title>Genome assembly of the deep-sea coral Lophelia pertusa.</title>
        <authorList>
            <person name="Herrera S."/>
            <person name="Cordes E."/>
        </authorList>
    </citation>
    <scope>NUCLEOTIDE SEQUENCE</scope>
    <source>
        <strain evidence="3">USNM1676648</strain>
        <tissue evidence="3">Polyp</tissue>
    </source>
</reference>
<feature type="compositionally biased region" description="Low complexity" evidence="1">
    <location>
        <begin position="412"/>
        <end position="426"/>
    </location>
</feature>
<feature type="compositionally biased region" description="Basic and acidic residues" evidence="1">
    <location>
        <begin position="284"/>
        <end position="293"/>
    </location>
</feature>
<dbReference type="PANTHER" id="PTHR14445">
    <property type="entry name" value="GRB10 INTERACTING GYF PROTEIN"/>
    <property type="match status" value="1"/>
</dbReference>
<name>A0A9X0DB47_9CNID</name>
<dbReference type="PANTHER" id="PTHR14445:SF36">
    <property type="entry name" value="FI03272P-RELATED"/>
    <property type="match status" value="1"/>
</dbReference>
<feature type="compositionally biased region" description="Basic and acidic residues" evidence="1">
    <location>
        <begin position="304"/>
        <end position="318"/>
    </location>
</feature>
<dbReference type="InterPro" id="IPR003169">
    <property type="entry name" value="GYF"/>
</dbReference>
<dbReference type="GO" id="GO:0005829">
    <property type="term" value="C:cytosol"/>
    <property type="evidence" value="ECO:0007669"/>
    <property type="project" value="TreeGrafter"/>
</dbReference>
<feature type="compositionally biased region" description="Gly residues" evidence="1">
    <location>
        <begin position="125"/>
        <end position="145"/>
    </location>
</feature>
<sequence>MKGRFAFRIFAKLLQSEETILQAIRMSETLTFGPEWLRALSSGNSVTSPPPSPGPKYKLAEHRYGKEEMLALFSEDVNIPEELEMFDSICRNRPVLPLAFQPLTEEEQRNSAGSLNSNAVLKLMGRGGMRGVGPPRGGPGRGGIRGRGRGDGGFVRQTSYEENRGEGGGGFGRGSDTRRQGWNENSRGGFERSPSLRESGPTGPGRGGYDPSLARPRLSSDTSWERPERRSDSGNWRSGDGAGGAGGGGEDDDGWRISGQRFADRERRGGPTRGRAPWRGGTDTYRERGHPDDEWQTARGSRRSYHDHEDVRWNERLPEWSNDDSDDFQTPGTFDSSGAFVSKQKDERERSQDEGKSDEKSENTEKNRRTQSESDASQNEDPDVWKEDEQNKVWNKCSDTGTRNTSEERPTETSQPPTSKSPSTDQTPDHLKKPSSTSISSPPSLPSASATQNRPSGSTQPNAPNKPLSVEPSSQARVSPKSHKTMPSAALPEKDAGNRKEDEPNMEHFAKAAENLVASLDDDEEEDLKGVEQTTTQQKQQKKDYRSSPTTPDEVQWSYTDPQGKVQGPFSNSEMADWFSHGYFTMGLMVKRTTDDAFQPLGEIIKQWGRVPFVPGPQPPPYKGVPEHIQRQQQQQMMAQQQYQHLMQQHYLQQQLFHQQALMMQVEVTSDTRGTRGESQNDN</sequence>
<dbReference type="Pfam" id="PF02213">
    <property type="entry name" value="GYF"/>
    <property type="match status" value="1"/>
</dbReference>
<feature type="compositionally biased region" description="Basic and acidic residues" evidence="1">
    <location>
        <begin position="343"/>
        <end position="372"/>
    </location>
</feature>
<dbReference type="PROSITE" id="PS50829">
    <property type="entry name" value="GYF"/>
    <property type="match status" value="1"/>
</dbReference>
<keyword evidence="4" id="KW-1185">Reference proteome</keyword>
<gene>
    <name evidence="3" type="ORF">OS493_006477</name>
</gene>
<dbReference type="SUPFAM" id="SSF55277">
    <property type="entry name" value="GYF domain"/>
    <property type="match status" value="1"/>
</dbReference>